<dbReference type="OMA" id="CNCATIS"/>
<keyword evidence="2" id="KW-0472">Membrane</keyword>
<evidence type="ECO:0000313" key="3">
    <source>
        <dbReference type="EMBL" id="ELP83996.1"/>
    </source>
</evidence>
<dbReference type="AlphaFoldDB" id="L7FJG0"/>
<proteinExistence type="predicted"/>
<keyword evidence="4" id="KW-1185">Reference proteome</keyword>
<accession>L7FJG0</accession>
<keyword evidence="2" id="KW-1133">Transmembrane helix</keyword>
<evidence type="ECO:0000256" key="2">
    <source>
        <dbReference type="SAM" id="Phobius"/>
    </source>
</evidence>
<feature type="transmembrane region" description="Helical" evidence="2">
    <location>
        <begin position="70"/>
        <end position="90"/>
    </location>
</feature>
<dbReference type="VEuPathDB" id="AmoebaDB:EIN_345820"/>
<name>L7FJG0_ENTIV</name>
<feature type="transmembrane region" description="Helical" evidence="2">
    <location>
        <begin position="38"/>
        <end position="58"/>
    </location>
</feature>
<reference evidence="3 4" key="1">
    <citation type="submission" date="2012-10" db="EMBL/GenBank/DDBJ databases">
        <authorList>
            <person name="Zafar N."/>
            <person name="Inman J."/>
            <person name="Hall N."/>
            <person name="Lorenzi H."/>
            <person name="Caler E."/>
        </authorList>
    </citation>
    <scope>NUCLEOTIDE SEQUENCE [LARGE SCALE GENOMIC DNA]</scope>
    <source>
        <strain evidence="3 4">IP1</strain>
    </source>
</reference>
<evidence type="ECO:0000256" key="1">
    <source>
        <dbReference type="SAM" id="MobiDB-lite"/>
    </source>
</evidence>
<sequence length="274" mass="30949">MRFCYLPKFLVITFSILVIMGSLIYGMILGAITGYYQMAVAGIYVIAGLIGIFSGLLRGRLTSALSYKKYLLSFVVAWMVSIALNIMGIVKPTQISTFDKEYEFGGIKLSPTFWWYVGGLVFCLLFCTPCLICTLFNCVTVGNYLDYKNDRKKKKASKKELKKKMKPVVQPVAVRPGLEQETELGETKNRKETKKEIDGTKAENFASKNEKSKNNGKKPQKKEKTKKPEEVEMEDQSNDKNDSNEKGKDIEKTKKSNSPSSIEDFSDVLEHHVN</sequence>
<dbReference type="OrthoDB" id="30254at2759"/>
<organism evidence="3 4">
    <name type="scientific">Entamoeba invadens IP1</name>
    <dbReference type="NCBI Taxonomy" id="370355"/>
    <lineage>
        <taxon>Eukaryota</taxon>
        <taxon>Amoebozoa</taxon>
        <taxon>Evosea</taxon>
        <taxon>Archamoebae</taxon>
        <taxon>Mastigamoebida</taxon>
        <taxon>Entamoebidae</taxon>
        <taxon>Entamoeba</taxon>
    </lineage>
</organism>
<dbReference type="KEGG" id="eiv:EIN_345820"/>
<protein>
    <submittedName>
        <fullName evidence="3">Uncharacterized protein</fullName>
    </submittedName>
</protein>
<feature type="region of interest" description="Disordered" evidence="1">
    <location>
        <begin position="172"/>
        <end position="274"/>
    </location>
</feature>
<dbReference type="Proteomes" id="UP000014680">
    <property type="component" value="Unassembled WGS sequence"/>
</dbReference>
<feature type="compositionally biased region" description="Basic and acidic residues" evidence="1">
    <location>
        <begin position="185"/>
        <end position="201"/>
    </location>
</feature>
<dbReference type="RefSeq" id="XP_004183342.1">
    <property type="nucleotide sequence ID" value="XM_004183294.1"/>
</dbReference>
<feature type="compositionally biased region" description="Basic residues" evidence="1">
    <location>
        <begin position="214"/>
        <end position="225"/>
    </location>
</feature>
<evidence type="ECO:0000313" key="4">
    <source>
        <dbReference type="Proteomes" id="UP000014680"/>
    </source>
</evidence>
<feature type="transmembrane region" description="Helical" evidence="2">
    <location>
        <begin position="9"/>
        <end position="32"/>
    </location>
</feature>
<feature type="transmembrane region" description="Helical" evidence="2">
    <location>
        <begin position="113"/>
        <end position="145"/>
    </location>
</feature>
<feature type="compositionally biased region" description="Basic and acidic residues" evidence="1">
    <location>
        <begin position="237"/>
        <end position="254"/>
    </location>
</feature>
<dbReference type="GeneID" id="14882999"/>
<dbReference type="EMBL" id="KB207186">
    <property type="protein sequence ID" value="ELP83996.1"/>
    <property type="molecule type" value="Genomic_DNA"/>
</dbReference>
<keyword evidence="2" id="KW-0812">Transmembrane</keyword>
<gene>
    <name evidence="3" type="ORF">EIN_345820</name>
</gene>